<dbReference type="Pfam" id="PF00638">
    <property type="entry name" value="Ran_BP1"/>
    <property type="match status" value="1"/>
</dbReference>
<evidence type="ECO:0000256" key="4">
    <source>
        <dbReference type="ARBA" id="ARBA00022927"/>
    </source>
</evidence>
<evidence type="ECO:0000256" key="6">
    <source>
        <dbReference type="ARBA" id="ARBA00023132"/>
    </source>
</evidence>
<organism evidence="10 11">
    <name type="scientific">Somion occarium</name>
    <dbReference type="NCBI Taxonomy" id="3059160"/>
    <lineage>
        <taxon>Eukaryota</taxon>
        <taxon>Fungi</taxon>
        <taxon>Dikarya</taxon>
        <taxon>Basidiomycota</taxon>
        <taxon>Agaricomycotina</taxon>
        <taxon>Agaricomycetes</taxon>
        <taxon>Polyporales</taxon>
        <taxon>Cerrenaceae</taxon>
        <taxon>Somion</taxon>
    </lineage>
</organism>
<dbReference type="InterPro" id="IPR000156">
    <property type="entry name" value="Ran_bind_dom"/>
</dbReference>
<evidence type="ECO:0000259" key="9">
    <source>
        <dbReference type="PROSITE" id="PS50196"/>
    </source>
</evidence>
<dbReference type="SMART" id="SM00160">
    <property type="entry name" value="RanBD"/>
    <property type="match status" value="1"/>
</dbReference>
<dbReference type="InterPro" id="IPR011993">
    <property type="entry name" value="PH-like_dom_sf"/>
</dbReference>
<dbReference type="Proteomes" id="UP001497453">
    <property type="component" value="Chromosome 4"/>
</dbReference>
<dbReference type="EMBL" id="OZ037947">
    <property type="protein sequence ID" value="CAL1707248.1"/>
    <property type="molecule type" value="Genomic_DNA"/>
</dbReference>
<feature type="compositionally biased region" description="Basic and acidic residues" evidence="8">
    <location>
        <begin position="1"/>
        <end position="12"/>
    </location>
</feature>
<dbReference type="InterPro" id="IPR015007">
    <property type="entry name" value="NUP2/50/61"/>
</dbReference>
<keyword evidence="4" id="KW-0653">Protein transport</keyword>
<dbReference type="InterPro" id="IPR053074">
    <property type="entry name" value="NPC_Nucleoporin"/>
</dbReference>
<evidence type="ECO:0000313" key="11">
    <source>
        <dbReference type="Proteomes" id="UP001497453"/>
    </source>
</evidence>
<reference evidence="11" key="1">
    <citation type="submission" date="2024-04" db="EMBL/GenBank/DDBJ databases">
        <authorList>
            <person name="Shaw F."/>
            <person name="Minotto A."/>
        </authorList>
    </citation>
    <scope>NUCLEOTIDE SEQUENCE [LARGE SCALE GENOMIC DNA]</scope>
</reference>
<protein>
    <recommendedName>
        <fullName evidence="9">RanBD1 domain-containing protein</fullName>
    </recommendedName>
</protein>
<keyword evidence="5" id="KW-0811">Translocation</keyword>
<gene>
    <name evidence="10" type="ORF">GFSPODELE1_LOCUS6277</name>
</gene>
<feature type="region of interest" description="Disordered" evidence="8">
    <location>
        <begin position="1"/>
        <end position="36"/>
    </location>
</feature>
<feature type="compositionally biased region" description="Basic and acidic residues" evidence="8">
    <location>
        <begin position="496"/>
        <end position="505"/>
    </location>
</feature>
<evidence type="ECO:0000256" key="5">
    <source>
        <dbReference type="ARBA" id="ARBA00023010"/>
    </source>
</evidence>
<keyword evidence="6" id="KW-0906">Nuclear pore complex</keyword>
<keyword evidence="3" id="KW-0509">mRNA transport</keyword>
<keyword evidence="11" id="KW-1185">Reference proteome</keyword>
<feature type="compositionally biased region" description="Polar residues" evidence="8">
    <location>
        <begin position="107"/>
        <end position="118"/>
    </location>
</feature>
<feature type="compositionally biased region" description="Polar residues" evidence="8">
    <location>
        <begin position="367"/>
        <end position="377"/>
    </location>
</feature>
<feature type="compositionally biased region" description="Basic and acidic residues" evidence="8">
    <location>
        <begin position="150"/>
        <end position="159"/>
    </location>
</feature>
<dbReference type="Pfam" id="PF08911">
    <property type="entry name" value="NUP50"/>
    <property type="match status" value="1"/>
</dbReference>
<feature type="compositionally biased region" description="Low complexity" evidence="8">
    <location>
        <begin position="276"/>
        <end position="293"/>
    </location>
</feature>
<feature type="region of interest" description="Disordered" evidence="8">
    <location>
        <begin position="94"/>
        <end position="120"/>
    </location>
</feature>
<evidence type="ECO:0000256" key="2">
    <source>
        <dbReference type="ARBA" id="ARBA00022448"/>
    </source>
</evidence>
<dbReference type="Gene3D" id="2.30.29.30">
    <property type="entry name" value="Pleckstrin-homology domain (PH domain)/Phosphotyrosine-binding domain (PTB)"/>
    <property type="match status" value="1"/>
</dbReference>
<keyword evidence="2" id="KW-0813">Transport</keyword>
<feature type="region of interest" description="Disordered" evidence="8">
    <location>
        <begin position="233"/>
        <end position="411"/>
    </location>
</feature>
<feature type="compositionally biased region" description="Basic and acidic residues" evidence="8">
    <location>
        <begin position="384"/>
        <end position="395"/>
    </location>
</feature>
<dbReference type="PANTHER" id="PTHR38697">
    <property type="entry name" value="NUCLEAR PORE COMPLEX PROTEIN SIMILAR TO S. CEREVISIAE NUP2 (EUROFUNG)"/>
    <property type="match status" value="1"/>
</dbReference>
<feature type="compositionally biased region" description="Pro residues" evidence="8">
    <location>
        <begin position="265"/>
        <end position="275"/>
    </location>
</feature>
<feature type="region of interest" description="Disordered" evidence="8">
    <location>
        <begin position="140"/>
        <end position="169"/>
    </location>
</feature>
<feature type="region of interest" description="Disordered" evidence="8">
    <location>
        <begin position="54"/>
        <end position="78"/>
    </location>
</feature>
<proteinExistence type="predicted"/>
<dbReference type="PANTHER" id="PTHR38697:SF1">
    <property type="entry name" value="NUCLEAR PORE COMPLEX PROTEIN SIMILAR TO S. CEREVISIAE NUP2 (EUROFUNG)"/>
    <property type="match status" value="1"/>
</dbReference>
<feature type="domain" description="RanBD1" evidence="9">
    <location>
        <begin position="518"/>
        <end position="651"/>
    </location>
</feature>
<dbReference type="SUPFAM" id="SSF50729">
    <property type="entry name" value="PH domain-like"/>
    <property type="match status" value="1"/>
</dbReference>
<dbReference type="PROSITE" id="PS50196">
    <property type="entry name" value="RANBD1"/>
    <property type="match status" value="1"/>
</dbReference>
<evidence type="ECO:0000256" key="1">
    <source>
        <dbReference type="ARBA" id="ARBA00004567"/>
    </source>
</evidence>
<evidence type="ECO:0000313" key="10">
    <source>
        <dbReference type="EMBL" id="CAL1707248.1"/>
    </source>
</evidence>
<feature type="compositionally biased region" description="Low complexity" evidence="8">
    <location>
        <begin position="233"/>
        <end position="243"/>
    </location>
</feature>
<evidence type="ECO:0000256" key="3">
    <source>
        <dbReference type="ARBA" id="ARBA00022816"/>
    </source>
</evidence>
<feature type="compositionally biased region" description="Low complexity" evidence="8">
    <location>
        <begin position="471"/>
        <end position="487"/>
    </location>
</feature>
<sequence length="664" mass="68076">MKRGAEKQLSKDDDGEDEVEEIFSPGQGFKKADDSILAGRKIRSLPKRSLAGAAPALPLPVAPTPVEPAPTTGVPKFGGFSGFAATPFTFGAPSATSKPFAAPSPFGASTSPPQSAFSSAFGAPSVSTSASIATKTFASFLGQPPSQPEQKPEAEKPKEPSPPSADKVDEELKIETKYLAALRGLNASLLTAVSKAVQTDPFLDVADLLARYKELRIGVKSEYDESLKKLQSPAAASTTSKPSAPAPPVSAFGKSADSQAKTTTPPTPTSMPAPPSGFAGFSAPPSSSALAAPSGGGFVPKVDTSTSLSKASPFTFPPPSTSTTTPVPTSTSSSSSLFSFGSSSSSTSTVFGAPSSLASGPFGGPSTAPSVFSSNLFSAPEQPKGAEKEKEKPAETADIAPPAGSTSSIFSGASTFSASEKSYSSSSTFAFGATSPGKPSPFAGFGAAKSAGNIGNPVGFGFGNLSKTGEGESSSPFGPSKPSGFSFAPLPTTSKPAEKEARDESSGGSGGATPTEEPAQPLFPSTSIHDMEGEGEEDEVTTHEIRTKVFKTVKKSGGGQEWGDMGIGVLRLKKHKESGARRLLLRNSSTGKIVINFKIYTGMNPTIDKKVVSFVGHDYSETAESPGAATPFKLRMKTEEQANALKGALDREIEFVQGKAEKTE</sequence>
<keyword evidence="7" id="KW-0539">Nucleus</keyword>
<feature type="region of interest" description="Disordered" evidence="8">
    <location>
        <begin position="465"/>
        <end position="544"/>
    </location>
</feature>
<comment type="subcellular location">
    <subcellularLocation>
        <location evidence="1">Nucleus</location>
        <location evidence="1">Nuclear pore complex</location>
    </subcellularLocation>
</comment>
<feature type="compositionally biased region" description="Pro residues" evidence="8">
    <location>
        <begin position="57"/>
        <end position="68"/>
    </location>
</feature>
<dbReference type="CDD" id="cd13170">
    <property type="entry name" value="RanBD_NUP50"/>
    <property type="match status" value="1"/>
</dbReference>
<evidence type="ECO:0000256" key="8">
    <source>
        <dbReference type="SAM" id="MobiDB-lite"/>
    </source>
</evidence>
<name>A0ABP1DJN1_9APHY</name>
<accession>A0ABP1DJN1</accession>
<evidence type="ECO:0000256" key="7">
    <source>
        <dbReference type="ARBA" id="ARBA00023242"/>
    </source>
</evidence>
<feature type="compositionally biased region" description="Low complexity" evidence="8">
    <location>
        <begin position="321"/>
        <end position="356"/>
    </location>
</feature>